<dbReference type="Pfam" id="PF03564">
    <property type="entry name" value="DUF1759"/>
    <property type="match status" value="1"/>
</dbReference>
<keyword evidence="2" id="KW-1185">Reference proteome</keyword>
<dbReference type="WBParaSite" id="EN70_10086">
    <property type="protein sequence ID" value="EN70_10086"/>
    <property type="gene ID" value="EN70_10086"/>
</dbReference>
<proteinExistence type="predicted"/>
<reference evidence="2" key="1">
    <citation type="submission" date="2012-04" db="EMBL/GenBank/DDBJ databases">
        <title>The Genome Sequence of Loa loa.</title>
        <authorList>
            <consortium name="The Broad Institute Genome Sequencing Platform"/>
            <consortium name="Broad Institute Genome Sequencing Center for Infectious Disease"/>
            <person name="Nutman T.B."/>
            <person name="Fink D.L."/>
            <person name="Russ C."/>
            <person name="Young S."/>
            <person name="Zeng Q."/>
            <person name="Gargeya S."/>
            <person name="Alvarado L."/>
            <person name="Berlin A."/>
            <person name="Chapman S.B."/>
            <person name="Chen Z."/>
            <person name="Freedman E."/>
            <person name="Gellesch M."/>
            <person name="Goldberg J."/>
            <person name="Griggs A."/>
            <person name="Gujja S."/>
            <person name="Heilman E.R."/>
            <person name="Heiman D."/>
            <person name="Howarth C."/>
            <person name="Mehta T."/>
            <person name="Neiman D."/>
            <person name="Pearson M."/>
            <person name="Roberts A."/>
            <person name="Saif S."/>
            <person name="Shea T."/>
            <person name="Shenoy N."/>
            <person name="Sisk P."/>
            <person name="Stolte C."/>
            <person name="Sykes S."/>
            <person name="White J."/>
            <person name="Yandava C."/>
            <person name="Haas B."/>
            <person name="Henn M.R."/>
            <person name="Nusbaum C."/>
            <person name="Birren B."/>
        </authorList>
    </citation>
    <scope>NUCLEOTIDE SEQUENCE [LARGE SCALE GENOMIC DNA]</scope>
</reference>
<name>A0A1I7V5G5_LOALO</name>
<evidence type="ECO:0000313" key="3">
    <source>
        <dbReference type="WBParaSite" id="EN70_10086"/>
    </source>
</evidence>
<evidence type="ECO:0000313" key="2">
    <source>
        <dbReference type="Proteomes" id="UP000095285"/>
    </source>
</evidence>
<sequence>MVDDNKGLLNLINNDQVAIISLEVYKDEFELVPQRLQQSKINIEPSQLKEPSQMFQQTVNLTQLPLLTFSGDQKLWREFCSSFDAAVHLQKIPDIQKLNYLILCLKENALQAVKGYDIAPENYDVIRKVLVKKIGNLSTIKKLLYNELYSIKGHDREWKTTVESMERILDNWKQWVSVWSIQASKLLSKRNGEVQRSQASSNGYQRKSIESKSSHNPRSARGETSALAAIKQPKPNDSKRITNSRKYPGNNKIQRPCSFYNEDHWKDECQVYQTANQRLNCLQKGHIQSSQDTRSEKLREEKLESTMMTTHKKATHSSAGDERLSIASFGNKLPKKWNSTKAEVGIRIGKMGIITYEVNVMEYLTNKLEMVTVDDKNISSIMERKNLKGIDGYWKQPEIFIGVKDFFKFIKLDAAQELESGFLLLRAKLGPMLAGMVI</sequence>
<dbReference type="Proteomes" id="UP000095285">
    <property type="component" value="Unassembled WGS sequence"/>
</dbReference>
<organism evidence="2 3">
    <name type="scientific">Loa loa</name>
    <name type="common">Eye worm</name>
    <name type="synonym">Filaria loa</name>
    <dbReference type="NCBI Taxonomy" id="7209"/>
    <lineage>
        <taxon>Eukaryota</taxon>
        <taxon>Metazoa</taxon>
        <taxon>Ecdysozoa</taxon>
        <taxon>Nematoda</taxon>
        <taxon>Chromadorea</taxon>
        <taxon>Rhabditida</taxon>
        <taxon>Spirurina</taxon>
        <taxon>Spiruromorpha</taxon>
        <taxon>Filarioidea</taxon>
        <taxon>Onchocercidae</taxon>
        <taxon>Loa</taxon>
    </lineage>
</organism>
<dbReference type="AlphaFoldDB" id="A0A1I7V5G5"/>
<dbReference type="InterPro" id="IPR005312">
    <property type="entry name" value="DUF1759"/>
</dbReference>
<reference evidence="3" key="2">
    <citation type="submission" date="2016-11" db="UniProtKB">
        <authorList>
            <consortium name="WormBaseParasite"/>
        </authorList>
    </citation>
    <scope>IDENTIFICATION</scope>
</reference>
<feature type="region of interest" description="Disordered" evidence="1">
    <location>
        <begin position="191"/>
        <end position="252"/>
    </location>
</feature>
<evidence type="ECO:0000256" key="1">
    <source>
        <dbReference type="SAM" id="MobiDB-lite"/>
    </source>
</evidence>
<feature type="compositionally biased region" description="Polar residues" evidence="1">
    <location>
        <begin position="194"/>
        <end position="205"/>
    </location>
</feature>
<protein>
    <submittedName>
        <fullName evidence="3">Reverse transcriptase domain-containing protein</fullName>
    </submittedName>
</protein>
<dbReference type="STRING" id="7209.A0A1I7V5G5"/>
<accession>A0A1I7V5G5</accession>